<reference evidence="1 2" key="1">
    <citation type="submission" date="2019-05" db="EMBL/GenBank/DDBJ databases">
        <title>Another draft genome of Portunus trituberculatus and its Hox gene families provides insights of decapod evolution.</title>
        <authorList>
            <person name="Jeong J.-H."/>
            <person name="Song I."/>
            <person name="Kim S."/>
            <person name="Choi T."/>
            <person name="Kim D."/>
            <person name="Ryu S."/>
            <person name="Kim W."/>
        </authorList>
    </citation>
    <scope>NUCLEOTIDE SEQUENCE [LARGE SCALE GENOMIC DNA]</scope>
    <source>
        <tissue evidence="1">Muscle</tissue>
    </source>
</reference>
<name>A0A5B7IEB8_PORTR</name>
<organism evidence="1 2">
    <name type="scientific">Portunus trituberculatus</name>
    <name type="common">Swimming crab</name>
    <name type="synonym">Neptunus trituberculatus</name>
    <dbReference type="NCBI Taxonomy" id="210409"/>
    <lineage>
        <taxon>Eukaryota</taxon>
        <taxon>Metazoa</taxon>
        <taxon>Ecdysozoa</taxon>
        <taxon>Arthropoda</taxon>
        <taxon>Crustacea</taxon>
        <taxon>Multicrustacea</taxon>
        <taxon>Malacostraca</taxon>
        <taxon>Eumalacostraca</taxon>
        <taxon>Eucarida</taxon>
        <taxon>Decapoda</taxon>
        <taxon>Pleocyemata</taxon>
        <taxon>Brachyura</taxon>
        <taxon>Eubrachyura</taxon>
        <taxon>Portunoidea</taxon>
        <taxon>Portunidae</taxon>
        <taxon>Portuninae</taxon>
        <taxon>Portunus</taxon>
    </lineage>
</organism>
<comment type="caution">
    <text evidence="1">The sequence shown here is derived from an EMBL/GenBank/DDBJ whole genome shotgun (WGS) entry which is preliminary data.</text>
</comment>
<gene>
    <name evidence="1" type="ORF">E2C01_075176</name>
</gene>
<keyword evidence="2" id="KW-1185">Reference proteome</keyword>
<protein>
    <submittedName>
        <fullName evidence="1">Uncharacterized protein</fullName>
    </submittedName>
</protein>
<proteinExistence type="predicted"/>
<dbReference type="AlphaFoldDB" id="A0A5B7IEB8"/>
<dbReference type="EMBL" id="VSRR010054473">
    <property type="protein sequence ID" value="MPC80593.1"/>
    <property type="molecule type" value="Genomic_DNA"/>
</dbReference>
<evidence type="ECO:0000313" key="1">
    <source>
        <dbReference type="EMBL" id="MPC80593.1"/>
    </source>
</evidence>
<accession>A0A5B7IEB8</accession>
<evidence type="ECO:0000313" key="2">
    <source>
        <dbReference type="Proteomes" id="UP000324222"/>
    </source>
</evidence>
<dbReference type="Proteomes" id="UP000324222">
    <property type="component" value="Unassembled WGS sequence"/>
</dbReference>
<sequence length="41" mass="4471">MAVIYRLDLQRFVGSGGGRDAWSTSWCAKTMWSSSGNCVSV</sequence>